<protein>
    <recommendedName>
        <fullName evidence="5">Chaplin domain-containing protein</fullName>
    </recommendedName>
</protein>
<evidence type="ECO:0000256" key="3">
    <source>
        <dbReference type="ARBA" id="ARBA00023087"/>
    </source>
</evidence>
<dbReference type="InterPro" id="IPR005528">
    <property type="entry name" value="ChpA-H"/>
</dbReference>
<accession>A0A1B2HHE9</accession>
<feature type="domain" description="Chaplin" evidence="5">
    <location>
        <begin position="94"/>
        <end position="117"/>
    </location>
</feature>
<dbReference type="Proteomes" id="UP000093053">
    <property type="component" value="Chromosome"/>
</dbReference>
<evidence type="ECO:0000256" key="1">
    <source>
        <dbReference type="ARBA" id="ARBA00022512"/>
    </source>
</evidence>
<keyword evidence="2" id="KW-0130">Cell adhesion</keyword>
<organism evidence="6 7">
    <name type="scientific">Lentzea guizhouensis</name>
    <dbReference type="NCBI Taxonomy" id="1586287"/>
    <lineage>
        <taxon>Bacteria</taxon>
        <taxon>Bacillati</taxon>
        <taxon>Actinomycetota</taxon>
        <taxon>Actinomycetes</taxon>
        <taxon>Pseudonocardiales</taxon>
        <taxon>Pseudonocardiaceae</taxon>
        <taxon>Lentzea</taxon>
    </lineage>
</organism>
<dbReference type="STRING" id="1586287.BBK82_14800"/>
<keyword evidence="1" id="KW-0134">Cell wall</keyword>
<feature type="compositionally biased region" description="Low complexity" evidence="4">
    <location>
        <begin position="525"/>
        <end position="538"/>
    </location>
</feature>
<dbReference type="GO" id="GO:0007155">
    <property type="term" value="P:cell adhesion"/>
    <property type="evidence" value="ECO:0007669"/>
    <property type="project" value="UniProtKB-KW"/>
</dbReference>
<feature type="region of interest" description="Disordered" evidence="4">
    <location>
        <begin position="676"/>
        <end position="705"/>
    </location>
</feature>
<reference evidence="6 7" key="1">
    <citation type="submission" date="2016-07" db="EMBL/GenBank/DDBJ databases">
        <title>Complete genome sequence of the Lentzea guizhouensis DHS C013.</title>
        <authorList>
            <person name="Cao C."/>
        </authorList>
    </citation>
    <scope>NUCLEOTIDE SEQUENCE [LARGE SCALE GENOMIC DNA]</scope>
    <source>
        <strain evidence="6 7">DHS C013</strain>
    </source>
</reference>
<dbReference type="KEGG" id="led:BBK82_14800"/>
<evidence type="ECO:0000256" key="2">
    <source>
        <dbReference type="ARBA" id="ARBA00022889"/>
    </source>
</evidence>
<feature type="compositionally biased region" description="Polar residues" evidence="4">
    <location>
        <begin position="487"/>
        <end position="499"/>
    </location>
</feature>
<evidence type="ECO:0000313" key="7">
    <source>
        <dbReference type="Proteomes" id="UP000093053"/>
    </source>
</evidence>
<proteinExistence type="predicted"/>
<name>A0A1B2HHE9_9PSEU</name>
<dbReference type="AlphaFoldDB" id="A0A1B2HHE9"/>
<feature type="region of interest" description="Disordered" evidence="4">
    <location>
        <begin position="372"/>
        <end position="393"/>
    </location>
</feature>
<keyword evidence="3" id="KW-0034">Amyloid</keyword>
<evidence type="ECO:0000256" key="4">
    <source>
        <dbReference type="SAM" id="MobiDB-lite"/>
    </source>
</evidence>
<feature type="region of interest" description="Disordered" evidence="4">
    <location>
        <begin position="475"/>
        <end position="499"/>
    </location>
</feature>
<sequence>MLMLGTGIASAQENVNPDAAPPVVDAGASVPIKIDQNNLANPARNVSAPTVDRTISTDRVTSAVPTKTAAPVANPLFRSMSGRLQDTATSNARGNTLQAHADVPVNVCGNQISALADGSTTADCEQDLSRDGSVKTTGERQAIAGNVVAVNHVLPAQVTGNSIAAGGNAANDTTARQSSTTGGHIITNGDKGSLSGNILAEQGATPVQVTGNAVGAGGIAESRSTADTVAKSNGLLQTSGKDSTLSGNAGQVPLAPLVEVNGNSAAGAGNAANDSTQTGSASAGDRVWTNGDPATLAGNVAKTPLAGPIAVDDNAAAAAGNSYAVSNTVNESYAGGNTNTAGNGSSASGNIADTPIALPVGVGGNAASLVGNSGAEHTNSSNTGAGGNNWTKGHDSVLSGNIANVPPATAVDVCGNGASGAGQSVGTCVNEVNSDTGGYQGTTGDNSVISGNVAQTPLAAPAELYGAAATAGGQATGSADEVKDIRSSGQPNTVDDRGTVSSNIITAPTAAAAQVFGDTAGVVGNTTSTSSNDTTVTAGDDPKATGRKSSVSGNIVQVPTSTPAQVFGDGVTLVGNNEAHADNATDMQAGGDATTDGKQSSIGGNVISAPVASATQVMGWSVGGGSNVNSTATNDLDSDAGGDVQSTGERGSIAGNLIGAQATPFVPVPGNTVSAAGLTTSDADTTTDVQAGDDSQTSGKDGSVSGNLLHVPANAAAQPYADAVAVAGSASTWTEKASDTQAGGDMDTEGVGPLAGREMTVPAEAAASVRRIPVELVGQAFTGGTSDDTQLTGEDEGTLRASQLKGIQLPKGIDKLMGATEVPGFQGVPSFRNLPINGLPSIGGLTGLAGQLPIGKLPVGQLPVGQLPIGKLPAGQLPVNKLSPSKLPVGQLPVGQLPLGKLPVGKLPVDKLPLDRLPVDKLPVGKLPVTKLPAASLPVGKSQAAKLAHERTELPLGQNGVANVAPNIQGLPVNQVLEAAKKLVPGGATQRSMPSLPVTAPALPALPVPLPIPTERSLPALPVNSPANVSGLNLNPTSGLVPAGERSLPSVPVDAPAMSMLESGNVFDRVTGTL</sequence>
<dbReference type="Pfam" id="PF03777">
    <property type="entry name" value="ChpA-C"/>
    <property type="match status" value="1"/>
</dbReference>
<evidence type="ECO:0000313" key="6">
    <source>
        <dbReference type="EMBL" id="ANZ37146.1"/>
    </source>
</evidence>
<feature type="region of interest" description="Disordered" evidence="4">
    <location>
        <begin position="525"/>
        <end position="551"/>
    </location>
</feature>
<feature type="region of interest" description="Disordered" evidence="4">
    <location>
        <begin position="164"/>
        <end position="189"/>
    </location>
</feature>
<feature type="compositionally biased region" description="Low complexity" evidence="4">
    <location>
        <begin position="164"/>
        <end position="175"/>
    </location>
</feature>
<dbReference type="EMBL" id="CP016793">
    <property type="protein sequence ID" value="ANZ37146.1"/>
    <property type="molecule type" value="Genomic_DNA"/>
</dbReference>
<keyword evidence="1" id="KW-0964">Secreted</keyword>
<keyword evidence="7" id="KW-1185">Reference proteome</keyword>
<gene>
    <name evidence="6" type="ORF">BBK82_14800</name>
</gene>
<feature type="region of interest" description="Disordered" evidence="4">
    <location>
        <begin position="265"/>
        <end position="290"/>
    </location>
</feature>
<evidence type="ECO:0000259" key="5">
    <source>
        <dbReference type="Pfam" id="PF03777"/>
    </source>
</evidence>